<evidence type="ECO:0000313" key="2">
    <source>
        <dbReference type="EMBL" id="RNA69911.1"/>
    </source>
</evidence>
<protein>
    <submittedName>
        <fullName evidence="2">Uncharacterized protein</fullName>
    </submittedName>
</protein>
<reference evidence="2 3" key="1">
    <citation type="submission" date="2018-10" db="EMBL/GenBank/DDBJ databases">
        <title>Bacillus Keqinensis sp. nov., a moderately halophilic bacterium isolated from a saline-alkaline lake.</title>
        <authorList>
            <person name="Wang H."/>
        </authorList>
    </citation>
    <scope>NUCLEOTIDE SEQUENCE [LARGE SCALE GENOMIC DNA]</scope>
    <source>
        <strain evidence="2 3">KQ-3</strain>
    </source>
</reference>
<keyword evidence="3" id="KW-1185">Reference proteome</keyword>
<proteinExistence type="predicted"/>
<gene>
    <name evidence="2" type="ORF">EBO34_08260</name>
</gene>
<keyword evidence="1" id="KW-1133">Transmembrane helix</keyword>
<evidence type="ECO:0000313" key="3">
    <source>
        <dbReference type="Proteomes" id="UP000278746"/>
    </source>
</evidence>
<keyword evidence="1" id="KW-0472">Membrane</keyword>
<comment type="caution">
    <text evidence="2">The sequence shown here is derived from an EMBL/GenBank/DDBJ whole genome shotgun (WGS) entry which is preliminary data.</text>
</comment>
<dbReference type="Proteomes" id="UP000278746">
    <property type="component" value="Unassembled WGS sequence"/>
</dbReference>
<keyword evidence="1" id="KW-0812">Transmembrane</keyword>
<organism evidence="2 3">
    <name type="scientific">Alteribacter keqinensis</name>
    <dbReference type="NCBI Taxonomy" id="2483800"/>
    <lineage>
        <taxon>Bacteria</taxon>
        <taxon>Bacillati</taxon>
        <taxon>Bacillota</taxon>
        <taxon>Bacilli</taxon>
        <taxon>Bacillales</taxon>
        <taxon>Bacillaceae</taxon>
        <taxon>Alteribacter</taxon>
    </lineage>
</organism>
<dbReference type="AlphaFoldDB" id="A0A3M7TXA7"/>
<dbReference type="EMBL" id="RHIB01000001">
    <property type="protein sequence ID" value="RNA69911.1"/>
    <property type="molecule type" value="Genomic_DNA"/>
</dbReference>
<evidence type="ECO:0000256" key="1">
    <source>
        <dbReference type="SAM" id="Phobius"/>
    </source>
</evidence>
<sequence>MKTIFSSSCLKECRIRINSVIFPWDGSYDYYSDHSFRGVNPFKDKITLLTSELNSLLNKLYENNKTSQQVTEVLIAKNTVQFIWKKVLTLISLKGLFAFLLVFVPGSVLSFMTGVFHPLWNLPAPTLFFAALIFLTVFFFLIRKIVLYEMTRLDSPFFHICLYEKLRPAEYQSLAPLARQKDFVNRLREDLFHALKESPDTLELLLEEKNTAIRRLLVQLESTEEKVLLFKEKYDLLLQFLFQLKRKLNLLVNDRFTLDSINFGTNYSLYKVINQRLIFIDAYGVNKAELDETIDTADTSNPFVQALHYSFKDPLINEHMISWNRTLQDNSEWVLSLHLDESNRTRFLENTDVARLNLAITQELLWICCELVNKFKQKG</sequence>
<feature type="transmembrane region" description="Helical" evidence="1">
    <location>
        <begin position="122"/>
        <end position="142"/>
    </location>
</feature>
<accession>A0A3M7TXA7</accession>
<feature type="transmembrane region" description="Helical" evidence="1">
    <location>
        <begin position="95"/>
        <end position="116"/>
    </location>
</feature>
<name>A0A3M7TXA7_9BACI</name>